<evidence type="ECO:0000313" key="2">
    <source>
        <dbReference type="EMBL" id="BCB89680.1"/>
    </source>
</evidence>
<feature type="domain" description="Glycoside-hydrolase family GH114 TIM-barrel" evidence="1">
    <location>
        <begin position="48"/>
        <end position="269"/>
    </location>
</feature>
<proteinExistence type="predicted"/>
<dbReference type="PANTHER" id="PTHR35273:SF2">
    <property type="entry name" value="ALPHA-GALACTOSIDASE"/>
    <property type="match status" value="1"/>
</dbReference>
<reference evidence="2 3" key="1">
    <citation type="submission" date="2020-03" db="EMBL/GenBank/DDBJ databases">
        <title>Whole genome shotgun sequence of Phytohabitans suffuscus NBRC 105367.</title>
        <authorList>
            <person name="Komaki H."/>
            <person name="Tamura T."/>
        </authorList>
    </citation>
    <scope>NUCLEOTIDE SEQUENCE [LARGE SCALE GENOMIC DNA]</scope>
    <source>
        <strain evidence="2 3">NBRC 105367</strain>
    </source>
</reference>
<dbReference type="AlphaFoldDB" id="A0A6F8YU55"/>
<dbReference type="RefSeq" id="WP_173161650.1">
    <property type="nucleotide sequence ID" value="NZ_AP022871.1"/>
</dbReference>
<dbReference type="PANTHER" id="PTHR35273">
    <property type="entry name" value="ALPHA-1,4 POLYGALACTOSAMINIDASE, PUTATIVE (AFU_ORTHOLOGUE AFUA_3G07890)-RELATED"/>
    <property type="match status" value="1"/>
</dbReference>
<dbReference type="InterPro" id="IPR004352">
    <property type="entry name" value="GH114_TIM-barrel"/>
</dbReference>
<dbReference type="SUPFAM" id="SSF51445">
    <property type="entry name" value="(Trans)glycosidases"/>
    <property type="match status" value="1"/>
</dbReference>
<dbReference type="InterPro" id="IPR017853">
    <property type="entry name" value="GH"/>
</dbReference>
<evidence type="ECO:0000313" key="3">
    <source>
        <dbReference type="Proteomes" id="UP000503011"/>
    </source>
</evidence>
<reference evidence="2 3" key="2">
    <citation type="submission" date="2020-03" db="EMBL/GenBank/DDBJ databases">
        <authorList>
            <person name="Ichikawa N."/>
            <person name="Kimura A."/>
            <person name="Kitahashi Y."/>
            <person name="Uohara A."/>
        </authorList>
    </citation>
    <scope>NUCLEOTIDE SEQUENCE [LARGE SCALE GENOMIC DNA]</scope>
    <source>
        <strain evidence="2 3">NBRC 105367</strain>
    </source>
</reference>
<evidence type="ECO:0000259" key="1">
    <source>
        <dbReference type="Pfam" id="PF03537"/>
    </source>
</evidence>
<dbReference type="PROSITE" id="PS51257">
    <property type="entry name" value="PROKAR_LIPOPROTEIN"/>
    <property type="match status" value="1"/>
</dbReference>
<sequence>MSVGWRRRVVGLVLVCGVLGACVEQGADPVGPGATARGWRPPPANAVFDYQIGGPYPPAGVVGVLVRERAAAPVSGRYTICYVNAFQTQPDDNPWWQTDHDTLLLKDRAGRYVEDPDWPGERLLDISTPARRAELAAIAGGWFADCAARGFDAVEPDNLDSWTRSRDLLSQADAVAFARLLVQAAHSRGLAVGQKNAPELSRIGRGDIGFDFALAEECAVHRECDLYQAAYGNQVYEIEYTDNGPDAYRRACADRGAHISIILRDRDVVPAATAGYHYEYC</sequence>
<dbReference type="Pfam" id="PF03537">
    <property type="entry name" value="Glyco_hydro_114"/>
    <property type="match status" value="1"/>
</dbReference>
<name>A0A6F8YU55_9ACTN</name>
<protein>
    <recommendedName>
        <fullName evidence="1">Glycoside-hydrolase family GH114 TIM-barrel domain-containing protein</fullName>
    </recommendedName>
</protein>
<organism evidence="2 3">
    <name type="scientific">Phytohabitans suffuscus</name>
    <dbReference type="NCBI Taxonomy" id="624315"/>
    <lineage>
        <taxon>Bacteria</taxon>
        <taxon>Bacillati</taxon>
        <taxon>Actinomycetota</taxon>
        <taxon>Actinomycetes</taxon>
        <taxon>Micromonosporales</taxon>
        <taxon>Micromonosporaceae</taxon>
    </lineage>
</organism>
<dbReference type="Gene3D" id="3.20.20.70">
    <property type="entry name" value="Aldolase class I"/>
    <property type="match status" value="1"/>
</dbReference>
<dbReference type="KEGG" id="psuu:Psuf_069930"/>
<keyword evidence="3" id="KW-1185">Reference proteome</keyword>
<accession>A0A6F8YU55</accession>
<gene>
    <name evidence="2" type="ORF">Psuf_069930</name>
</gene>
<dbReference type="Proteomes" id="UP000503011">
    <property type="component" value="Chromosome"/>
</dbReference>
<dbReference type="EMBL" id="AP022871">
    <property type="protein sequence ID" value="BCB89680.1"/>
    <property type="molecule type" value="Genomic_DNA"/>
</dbReference>
<dbReference type="InterPro" id="IPR013785">
    <property type="entry name" value="Aldolase_TIM"/>
</dbReference>